<dbReference type="RefSeq" id="WP_117327940.1">
    <property type="nucleotide sequence ID" value="NZ_QVTE01000051.1"/>
</dbReference>
<comment type="caution">
    <text evidence="2">The sequence shown here is derived from an EMBL/GenBank/DDBJ whole genome shotgun (WGS) entry which is preliminary data.</text>
</comment>
<dbReference type="Pfam" id="PF10925">
    <property type="entry name" value="DUF2680"/>
    <property type="match status" value="1"/>
</dbReference>
<dbReference type="EMBL" id="QVTE01000051">
    <property type="protein sequence ID" value="RFU66356.1"/>
    <property type="molecule type" value="Genomic_DNA"/>
</dbReference>
<keyword evidence="1" id="KW-0732">Signal</keyword>
<feature type="signal peptide" evidence="1">
    <location>
        <begin position="1"/>
        <end position="25"/>
    </location>
</feature>
<sequence>MRKIIVASLLIFIFTLISFSSSSYAEQQESKTNIQLTNTQKAELAKLNEEILVKKKELIGKYVEFGIITPEKGAKIRAHMDDRFARMKENGFICYRMHCGHKGRHQLHNQQSKNDQN</sequence>
<dbReference type="Proteomes" id="UP000264541">
    <property type="component" value="Unassembled WGS sequence"/>
</dbReference>
<dbReference type="InterPro" id="IPR024485">
    <property type="entry name" value="DUF2680"/>
</dbReference>
<evidence type="ECO:0000256" key="1">
    <source>
        <dbReference type="SAM" id="SignalP"/>
    </source>
</evidence>
<accession>A0A372LK10</accession>
<protein>
    <submittedName>
        <fullName evidence="2">DUF2680 domain-containing protein</fullName>
    </submittedName>
</protein>
<evidence type="ECO:0000313" key="3">
    <source>
        <dbReference type="Proteomes" id="UP000264541"/>
    </source>
</evidence>
<feature type="chain" id="PRO_5016623041" evidence="1">
    <location>
        <begin position="26"/>
        <end position="117"/>
    </location>
</feature>
<dbReference type="AlphaFoldDB" id="A0A372LK10"/>
<organism evidence="2 3">
    <name type="scientific">Peribacillus saganii</name>
    <dbReference type="NCBI Taxonomy" id="2303992"/>
    <lineage>
        <taxon>Bacteria</taxon>
        <taxon>Bacillati</taxon>
        <taxon>Bacillota</taxon>
        <taxon>Bacilli</taxon>
        <taxon>Bacillales</taxon>
        <taxon>Bacillaceae</taxon>
        <taxon>Peribacillus</taxon>
    </lineage>
</organism>
<evidence type="ECO:0000313" key="2">
    <source>
        <dbReference type="EMBL" id="RFU66356.1"/>
    </source>
</evidence>
<proteinExistence type="predicted"/>
<name>A0A372LK10_9BACI</name>
<dbReference type="OrthoDB" id="2883543at2"/>
<gene>
    <name evidence="2" type="ORF">D0469_17115</name>
</gene>
<keyword evidence="3" id="KW-1185">Reference proteome</keyword>
<reference evidence="2 3" key="1">
    <citation type="submission" date="2018-08" db="EMBL/GenBank/DDBJ databases">
        <title>Bacillus chawlae sp. nov., Bacillus glennii sp. nov., and Bacillus saganii sp. nov. Isolated from the Vehicle Assembly Building at Kennedy Space Center where the Viking Spacecraft were Assembled.</title>
        <authorList>
            <person name="Seuylemezian A."/>
            <person name="Vaishampayan P."/>
        </authorList>
    </citation>
    <scope>NUCLEOTIDE SEQUENCE [LARGE SCALE GENOMIC DNA]</scope>
    <source>
        <strain evidence="2 3">V47-23a</strain>
    </source>
</reference>